<dbReference type="Proteomes" id="UP000198775">
    <property type="component" value="Unassembled WGS sequence"/>
</dbReference>
<evidence type="ECO:0000313" key="1">
    <source>
        <dbReference type="EMBL" id="SEN50033.1"/>
    </source>
</evidence>
<accession>A0A1H8H1B8</accession>
<organism evidence="1 2">
    <name type="scientific">Halorientalis persicus</name>
    <dbReference type="NCBI Taxonomy" id="1367881"/>
    <lineage>
        <taxon>Archaea</taxon>
        <taxon>Methanobacteriati</taxon>
        <taxon>Methanobacteriota</taxon>
        <taxon>Stenosarchaea group</taxon>
        <taxon>Halobacteria</taxon>
        <taxon>Halobacteriales</taxon>
        <taxon>Haloarculaceae</taxon>
        <taxon>Halorientalis</taxon>
    </lineage>
</organism>
<name>A0A1H8H1B8_9EURY</name>
<protein>
    <submittedName>
        <fullName evidence="1">Uncharacterized protein</fullName>
    </submittedName>
</protein>
<dbReference type="AlphaFoldDB" id="A0A1H8H1B8"/>
<gene>
    <name evidence="1" type="ORF">SAMN05216388_1003263</name>
</gene>
<reference evidence="2" key="1">
    <citation type="submission" date="2016-10" db="EMBL/GenBank/DDBJ databases">
        <authorList>
            <person name="Varghese N."/>
            <person name="Submissions S."/>
        </authorList>
    </citation>
    <scope>NUCLEOTIDE SEQUENCE [LARGE SCALE GENOMIC DNA]</scope>
    <source>
        <strain evidence="2">IBRC-M 10043</strain>
    </source>
</reference>
<sequence length="35" mass="3909">MVADTLRADGRVITDEIGKESVPLDQTITRPNLRQ</sequence>
<keyword evidence="2" id="KW-1185">Reference proteome</keyword>
<evidence type="ECO:0000313" key="2">
    <source>
        <dbReference type="Proteomes" id="UP000198775"/>
    </source>
</evidence>
<proteinExistence type="predicted"/>
<dbReference type="EMBL" id="FOCX01000003">
    <property type="protein sequence ID" value="SEN50033.1"/>
    <property type="molecule type" value="Genomic_DNA"/>
</dbReference>